<dbReference type="EMBL" id="WTYJ01000001">
    <property type="protein sequence ID" value="MXO97599.1"/>
    <property type="molecule type" value="Genomic_DNA"/>
</dbReference>
<dbReference type="AlphaFoldDB" id="A0A6I4TQI6"/>
<dbReference type="RefSeq" id="WP_161389322.1">
    <property type="nucleotide sequence ID" value="NZ_JBHSCP010000001.1"/>
</dbReference>
<protein>
    <recommendedName>
        <fullName evidence="3">ATP-binding protein</fullName>
    </recommendedName>
</protein>
<organism evidence="1 2">
    <name type="scientific">Croceibacterium xixiisoli</name>
    <dbReference type="NCBI Taxonomy" id="1476466"/>
    <lineage>
        <taxon>Bacteria</taxon>
        <taxon>Pseudomonadati</taxon>
        <taxon>Pseudomonadota</taxon>
        <taxon>Alphaproteobacteria</taxon>
        <taxon>Sphingomonadales</taxon>
        <taxon>Erythrobacteraceae</taxon>
        <taxon>Croceibacterium</taxon>
    </lineage>
</organism>
<reference evidence="1 2" key="1">
    <citation type="submission" date="2019-12" db="EMBL/GenBank/DDBJ databases">
        <title>Genomic-based taxomic classification of the family Erythrobacteraceae.</title>
        <authorList>
            <person name="Xu L."/>
        </authorList>
    </citation>
    <scope>NUCLEOTIDE SEQUENCE [LARGE SCALE GENOMIC DNA]</scope>
    <source>
        <strain evidence="1 2">S36</strain>
    </source>
</reference>
<sequence length="638" mass="72766">MNAVQSIQDRGVQGSIIVNIVEAPSLKIDDIDRIERFVIYDDGVGFTDENMDSFNTAYSEYKFAKGGKGVGRFLWLKAFDKVEIDSVFEAEGEGRLRRKFVFDPKYDPDQVEAETARDAKVATSINLSGFQEPYRSELTLDLDHIALRMCEHFILLLMQPSCPRIELRSGKQRLSLNAFFEEGFSQNATRTTFSIKDQDFTVHGFRLTLPRTARHRLIYCADERAVLSENLDNFVQNLSGRLTDGNGETFVYLAVVTGSFLNEHVNQERTAFDIDDDTDDEASQGTMLVPNLKRAEIRNACLDFVRNDLSEVLADINSSKLERIRSYVATDAPHYRVLLKRADEFIDRIPPSGTKSELELALHRELHQREVELKKEGSRIIVEAAKLDDYEDYRERLSHFLENNNELGVAALAQYVAHRKIILQLFEKALSSNSDGRYPLERILHQIIFPMRSSTDDTLYSQQNLWLLDERLNSYGVIHSDRQLRSIDGLESDAALRPDLIAFDQEYLLGDGPQPLNSLTVVEFKRPMRDDYTDDVNPLNQVFAVIDKVRSGTKLDANGRPIAVASPNIPTTCYVVCDLTPKLKQVLKERDATMLPDGQGFYGYSRNYNAYYEVLDYGKVLRDAQRRNGALFDKLKLI</sequence>
<accession>A0A6I4TQI6</accession>
<evidence type="ECO:0000313" key="1">
    <source>
        <dbReference type="EMBL" id="MXO97599.1"/>
    </source>
</evidence>
<dbReference type="InterPro" id="IPR036890">
    <property type="entry name" value="HATPase_C_sf"/>
</dbReference>
<name>A0A6I4TQI6_9SPHN</name>
<gene>
    <name evidence="1" type="ORF">GRI97_01175</name>
</gene>
<dbReference type="Proteomes" id="UP000469430">
    <property type="component" value="Unassembled WGS sequence"/>
</dbReference>
<dbReference type="SUPFAM" id="SSF55874">
    <property type="entry name" value="ATPase domain of HSP90 chaperone/DNA topoisomerase II/histidine kinase"/>
    <property type="match status" value="1"/>
</dbReference>
<dbReference type="OrthoDB" id="2041081at2"/>
<evidence type="ECO:0000313" key="2">
    <source>
        <dbReference type="Proteomes" id="UP000469430"/>
    </source>
</evidence>
<comment type="caution">
    <text evidence="1">The sequence shown here is derived from an EMBL/GenBank/DDBJ whole genome shotgun (WGS) entry which is preliminary data.</text>
</comment>
<evidence type="ECO:0008006" key="3">
    <source>
        <dbReference type="Google" id="ProtNLM"/>
    </source>
</evidence>
<proteinExistence type="predicted"/>
<keyword evidence="2" id="KW-1185">Reference proteome</keyword>